<name>A0A8T0K9H3_PHAAN</name>
<dbReference type="InterPro" id="IPR002938">
    <property type="entry name" value="FAD-bd"/>
</dbReference>
<evidence type="ECO:0000259" key="1">
    <source>
        <dbReference type="Pfam" id="PF01494"/>
    </source>
</evidence>
<proteinExistence type="predicted"/>
<dbReference type="EMBL" id="JABFOF010000005">
    <property type="protein sequence ID" value="KAG2396447.1"/>
    <property type="molecule type" value="Genomic_DNA"/>
</dbReference>
<comment type="caution">
    <text evidence="2">The sequence shown here is derived from an EMBL/GenBank/DDBJ whole genome shotgun (WGS) entry which is preliminary data.</text>
</comment>
<reference evidence="2 3" key="1">
    <citation type="submission" date="2020-05" db="EMBL/GenBank/DDBJ databases">
        <title>Vigna angularis (adzuki bean) Var. LongXiaoDou No. 4 denovo assembly.</title>
        <authorList>
            <person name="Xiang H."/>
        </authorList>
    </citation>
    <scope>NUCLEOTIDE SEQUENCE [LARGE SCALE GENOMIC DNA]</scope>
    <source>
        <tissue evidence="2">Leaf</tissue>
    </source>
</reference>
<dbReference type="PANTHER" id="PTHR46496:SF6">
    <property type="entry name" value="ZEAXANTHIN EPOXIDASE, CHLOROPLASTIC-LIKE ISOFORM X1"/>
    <property type="match status" value="1"/>
</dbReference>
<feature type="domain" description="FAD-binding" evidence="1">
    <location>
        <begin position="311"/>
        <end position="383"/>
    </location>
</feature>
<sequence>MASVQILCACTSSSQVQHQNSIRYRYGYPREKMNERRCSVRVEGGNGMVVPSSEEEKRKLRVLVAGGGIGGLVLALAAKHKGYAVKVFEKDLSAVRGEGRHRGPIQILSSALAVLEAIDQSVAWKIKEAGCVTANRTNGFADGLSGEWFGEFDLLTPASRKRLPLTLVICRMTLQDILVNAVGPNILRNKSKVVDFIQEPSKVRVILENGEQHDGDILIGADGIWFVLNSLGAKKQITQGMNQYFVASDVGHGKMQWYAFHGEPPSKDPFLEGKKKRLLDLFGNWCNEVIALISETPENMILQRDIYDRDMINTWGIDRVTLLGDAAHPMQPNLGQGGCMAIEDSYQLILELDKIAKHDPDESEVISALRRYEKKRIPRVIALSKNVFPRDINEDEHEEVEDTMRLAYLNKPEVLYKLCKKIWTSESDDVVRSCEDGCEEENKLRHDEE</sequence>
<dbReference type="GO" id="GO:0071949">
    <property type="term" value="F:FAD binding"/>
    <property type="evidence" value="ECO:0007669"/>
    <property type="project" value="InterPro"/>
</dbReference>
<evidence type="ECO:0000313" key="2">
    <source>
        <dbReference type="EMBL" id="KAG2396447.1"/>
    </source>
</evidence>
<gene>
    <name evidence="2" type="ORF">HKW66_Vig0227220</name>
</gene>
<dbReference type="PANTHER" id="PTHR46496">
    <property type="match status" value="1"/>
</dbReference>
<evidence type="ECO:0000313" key="3">
    <source>
        <dbReference type="Proteomes" id="UP000743370"/>
    </source>
</evidence>
<accession>A0A8T0K9H3</accession>
<dbReference type="SUPFAM" id="SSF51905">
    <property type="entry name" value="FAD/NAD(P)-binding domain"/>
    <property type="match status" value="1"/>
</dbReference>
<protein>
    <submittedName>
        <fullName evidence="2">Zeaxanthin epoxidase</fullName>
    </submittedName>
</protein>
<dbReference type="AlphaFoldDB" id="A0A8T0K9H3"/>
<dbReference type="PRINTS" id="PR00420">
    <property type="entry name" value="RNGMNOXGNASE"/>
</dbReference>
<dbReference type="Pfam" id="PF01494">
    <property type="entry name" value="FAD_binding_3"/>
    <property type="match status" value="1"/>
</dbReference>
<organism evidence="2 3">
    <name type="scientific">Phaseolus angularis</name>
    <name type="common">Azuki bean</name>
    <name type="synonym">Vigna angularis</name>
    <dbReference type="NCBI Taxonomy" id="3914"/>
    <lineage>
        <taxon>Eukaryota</taxon>
        <taxon>Viridiplantae</taxon>
        <taxon>Streptophyta</taxon>
        <taxon>Embryophyta</taxon>
        <taxon>Tracheophyta</taxon>
        <taxon>Spermatophyta</taxon>
        <taxon>Magnoliopsida</taxon>
        <taxon>eudicotyledons</taxon>
        <taxon>Gunneridae</taxon>
        <taxon>Pentapetalae</taxon>
        <taxon>rosids</taxon>
        <taxon>fabids</taxon>
        <taxon>Fabales</taxon>
        <taxon>Fabaceae</taxon>
        <taxon>Papilionoideae</taxon>
        <taxon>50 kb inversion clade</taxon>
        <taxon>NPAAA clade</taxon>
        <taxon>indigoferoid/millettioid clade</taxon>
        <taxon>Phaseoleae</taxon>
        <taxon>Vigna</taxon>
    </lineage>
</organism>
<dbReference type="Gene3D" id="3.50.50.60">
    <property type="entry name" value="FAD/NAD(P)-binding domain"/>
    <property type="match status" value="1"/>
</dbReference>
<dbReference type="InterPro" id="IPR036188">
    <property type="entry name" value="FAD/NAD-bd_sf"/>
</dbReference>
<dbReference type="Proteomes" id="UP000743370">
    <property type="component" value="Unassembled WGS sequence"/>
</dbReference>